<evidence type="ECO:0000259" key="1">
    <source>
        <dbReference type="SMART" id="SM00535"/>
    </source>
</evidence>
<protein>
    <recommendedName>
        <fullName evidence="1">RNase III domain-containing protein</fullName>
    </recommendedName>
</protein>
<dbReference type="EMBL" id="CP059249">
    <property type="protein sequence ID" value="QLL32845.1"/>
    <property type="molecule type" value="Genomic_DNA"/>
</dbReference>
<dbReference type="InterPro" id="IPR000999">
    <property type="entry name" value="RNase_III_dom"/>
</dbReference>
<dbReference type="GO" id="GO:0032543">
    <property type="term" value="P:mitochondrial translation"/>
    <property type="evidence" value="ECO:0007669"/>
    <property type="project" value="InterPro"/>
</dbReference>
<dbReference type="SMART" id="SM00535">
    <property type="entry name" value="RIBOc"/>
    <property type="match status" value="1"/>
</dbReference>
<dbReference type="GO" id="GO:0005762">
    <property type="term" value="C:mitochondrial large ribosomal subunit"/>
    <property type="evidence" value="ECO:0007669"/>
    <property type="project" value="InterPro"/>
</dbReference>
<organism evidence="2 3">
    <name type="scientific">Torulaspora globosa</name>
    <dbReference type="NCBI Taxonomy" id="48254"/>
    <lineage>
        <taxon>Eukaryota</taxon>
        <taxon>Fungi</taxon>
        <taxon>Dikarya</taxon>
        <taxon>Ascomycota</taxon>
        <taxon>Saccharomycotina</taxon>
        <taxon>Saccharomycetes</taxon>
        <taxon>Saccharomycetales</taxon>
        <taxon>Saccharomycetaceae</taxon>
        <taxon>Torulaspora</taxon>
    </lineage>
</organism>
<accession>A0A7G3ZH59</accession>
<dbReference type="AlphaFoldDB" id="A0A7G3ZH59"/>
<dbReference type="CDD" id="cd00593">
    <property type="entry name" value="RIBOc"/>
    <property type="match status" value="1"/>
</dbReference>
<reference evidence="2 3" key="1">
    <citation type="submission" date="2020-06" db="EMBL/GenBank/DDBJ databases">
        <title>The yeast mating-type switching endonuclease HO is a domesticated member of an unorthodox homing genetic element family.</title>
        <authorList>
            <person name="Coughlan A.Y."/>
            <person name="Lombardi L."/>
            <person name="Braun-Galleani S."/>
            <person name="Martos A.R."/>
            <person name="Galeote V."/>
            <person name="Bigey F."/>
            <person name="Dequin S."/>
            <person name="Byrne K.P."/>
            <person name="Wolfe K.H."/>
        </authorList>
    </citation>
    <scope>NUCLEOTIDE SEQUENCE [LARGE SCALE GENOMIC DNA]</scope>
    <source>
        <strain evidence="2 3">CBS764</strain>
    </source>
</reference>
<proteinExistence type="predicted"/>
<evidence type="ECO:0000313" key="2">
    <source>
        <dbReference type="EMBL" id="QLL32845.1"/>
    </source>
</evidence>
<sequence length="241" mass="26928">MISPLSKTSAVQSRRQFARFITYLHSGSRVRGLKRDPESYLKNPNGLSYDSLNQAEIHDRIVQSLKLKECDIELPKEVILQCLTHKSFAHGSKPYNEKLCLLGVQFLKYQAAIHSLRQPQLLSPVAQGKIQQSINGLNFTNLGTQLSKLLISKPVAARFIKQKKLDALIFWKMKDPLKDSHHNGETAIYSTVLNAFIGAILATNGPTKARQFVNKVLLDGESESSLVHIANEQVKELGSQP</sequence>
<dbReference type="PANTHER" id="PTHR28160">
    <property type="entry name" value="54S RIBOSOMAL PROTEIN L15, MITOCHONDRIAL"/>
    <property type="match status" value="1"/>
</dbReference>
<dbReference type="PANTHER" id="PTHR28160:SF1">
    <property type="entry name" value="LARGE RIBOSOMAL SUBUNIT PROTEIN ML57"/>
    <property type="match status" value="1"/>
</dbReference>
<dbReference type="GO" id="GO:0006396">
    <property type="term" value="P:RNA processing"/>
    <property type="evidence" value="ECO:0007669"/>
    <property type="project" value="InterPro"/>
</dbReference>
<dbReference type="OrthoDB" id="2281895at2759"/>
<dbReference type="SUPFAM" id="SSF69065">
    <property type="entry name" value="RNase III domain-like"/>
    <property type="match status" value="1"/>
</dbReference>
<dbReference type="Gene3D" id="1.10.1520.10">
    <property type="entry name" value="Ribonuclease III domain"/>
    <property type="match status" value="1"/>
</dbReference>
<dbReference type="RefSeq" id="XP_037139519.1">
    <property type="nucleotide sequence ID" value="XM_037283623.1"/>
</dbReference>
<dbReference type="GO" id="GO:0004525">
    <property type="term" value="F:ribonuclease III activity"/>
    <property type="evidence" value="ECO:0007669"/>
    <property type="project" value="InterPro"/>
</dbReference>
<dbReference type="InterPro" id="IPR040030">
    <property type="entry name" value="Ribosomal_mL57"/>
</dbReference>
<name>A0A7G3ZH59_9SACH</name>
<dbReference type="GeneID" id="59326012"/>
<dbReference type="InterPro" id="IPR036389">
    <property type="entry name" value="RNase_III_sf"/>
</dbReference>
<dbReference type="KEGG" id="tgb:HG536_0D03670"/>
<evidence type="ECO:0000313" key="3">
    <source>
        <dbReference type="Proteomes" id="UP000515788"/>
    </source>
</evidence>
<dbReference type="Proteomes" id="UP000515788">
    <property type="component" value="Chromosome 4"/>
</dbReference>
<dbReference type="Pfam" id="PF14622">
    <property type="entry name" value="Ribonucleas_3_3"/>
    <property type="match status" value="1"/>
</dbReference>
<keyword evidence="3" id="KW-1185">Reference proteome</keyword>
<feature type="domain" description="RNase III" evidence="1">
    <location>
        <begin position="77"/>
        <end position="225"/>
    </location>
</feature>
<dbReference type="GO" id="GO:0003735">
    <property type="term" value="F:structural constituent of ribosome"/>
    <property type="evidence" value="ECO:0007669"/>
    <property type="project" value="InterPro"/>
</dbReference>
<gene>
    <name evidence="2" type="ORF">HG536_0D03670</name>
</gene>